<dbReference type="EMBL" id="BPVZ01001129">
    <property type="protein sequence ID" value="GKV53165.1"/>
    <property type="molecule type" value="Genomic_DNA"/>
</dbReference>
<evidence type="ECO:0008006" key="3">
    <source>
        <dbReference type="Google" id="ProtNLM"/>
    </source>
</evidence>
<comment type="caution">
    <text evidence="1">The sequence shown here is derived from an EMBL/GenBank/DDBJ whole genome shotgun (WGS) entry which is preliminary data.</text>
</comment>
<keyword evidence="2" id="KW-1185">Reference proteome</keyword>
<reference evidence="1 2" key="1">
    <citation type="journal article" date="2021" name="Commun. Biol.">
        <title>The genome of Shorea leprosula (Dipterocarpaceae) highlights the ecological relevance of drought in aseasonal tropical rainforests.</title>
        <authorList>
            <person name="Ng K.K.S."/>
            <person name="Kobayashi M.J."/>
            <person name="Fawcett J.A."/>
            <person name="Hatakeyama M."/>
            <person name="Paape T."/>
            <person name="Ng C.H."/>
            <person name="Ang C.C."/>
            <person name="Tnah L.H."/>
            <person name="Lee C.T."/>
            <person name="Nishiyama T."/>
            <person name="Sese J."/>
            <person name="O'Brien M.J."/>
            <person name="Copetti D."/>
            <person name="Mohd Noor M.I."/>
            <person name="Ong R.C."/>
            <person name="Putra M."/>
            <person name="Sireger I.Z."/>
            <person name="Indrioko S."/>
            <person name="Kosugi Y."/>
            <person name="Izuno A."/>
            <person name="Isagi Y."/>
            <person name="Lee S.L."/>
            <person name="Shimizu K.K."/>
        </authorList>
    </citation>
    <scope>NUCLEOTIDE SEQUENCE [LARGE SCALE GENOMIC DNA]</scope>
    <source>
        <strain evidence="1">214</strain>
    </source>
</reference>
<evidence type="ECO:0000313" key="2">
    <source>
        <dbReference type="Proteomes" id="UP001054252"/>
    </source>
</evidence>
<accession>A0AAV5MUF0</accession>
<dbReference type="Proteomes" id="UP001054252">
    <property type="component" value="Unassembled WGS sequence"/>
</dbReference>
<protein>
    <recommendedName>
        <fullName evidence="3">Secreted protein</fullName>
    </recommendedName>
</protein>
<dbReference type="AlphaFoldDB" id="A0AAV5MUF0"/>
<evidence type="ECO:0000313" key="1">
    <source>
        <dbReference type="EMBL" id="GKV53165.1"/>
    </source>
</evidence>
<name>A0AAV5MUF0_9ROSI</name>
<organism evidence="1 2">
    <name type="scientific">Rubroshorea leprosula</name>
    <dbReference type="NCBI Taxonomy" id="152421"/>
    <lineage>
        <taxon>Eukaryota</taxon>
        <taxon>Viridiplantae</taxon>
        <taxon>Streptophyta</taxon>
        <taxon>Embryophyta</taxon>
        <taxon>Tracheophyta</taxon>
        <taxon>Spermatophyta</taxon>
        <taxon>Magnoliopsida</taxon>
        <taxon>eudicotyledons</taxon>
        <taxon>Gunneridae</taxon>
        <taxon>Pentapetalae</taxon>
        <taxon>rosids</taxon>
        <taxon>malvids</taxon>
        <taxon>Malvales</taxon>
        <taxon>Dipterocarpaceae</taxon>
        <taxon>Rubroshorea</taxon>
    </lineage>
</organism>
<proteinExistence type="predicted"/>
<gene>
    <name evidence="1" type="ORF">SLEP1_g59703</name>
</gene>
<sequence length="61" mass="6841">MAVPVAPVCYVGVAGQCLAFHFMRQTGGIKKPWRWRKVLVRRSRLPVARPPLHETNGTVSN</sequence>